<evidence type="ECO:0000313" key="10">
    <source>
        <dbReference type="Proteomes" id="UP000194154"/>
    </source>
</evidence>
<reference evidence="9 10" key="1">
    <citation type="journal article" date="2017" name="Int. J. Syst. Evol. Microbiol.">
        <title>Macrococcus canis sp. nov., a skin bacterium associated with infections in dogs.</title>
        <authorList>
            <person name="Gobeli Brawand S."/>
            <person name="Cotting K."/>
            <person name="Gomez-Sanz E."/>
            <person name="Collaud A."/>
            <person name="Thomann A."/>
            <person name="Brodard I."/>
            <person name="Rodriguez-Campos S."/>
            <person name="Strauss C."/>
            <person name="Perreten V."/>
        </authorList>
    </citation>
    <scope>NUCLEOTIDE SEQUENCE [LARGE SCALE GENOMIC DNA]</scope>
    <source>
        <strain evidence="9 10">KM45013</strain>
    </source>
</reference>
<keyword evidence="6 8" id="KW-1133">Transmembrane helix</keyword>
<comment type="subcellular location">
    <subcellularLocation>
        <location evidence="1">Cell membrane</location>
        <topology evidence="1">Multi-pass membrane protein</topology>
    </subcellularLocation>
</comment>
<dbReference type="KEGG" id="mcak:MCCS_18640"/>
<dbReference type="EMBL" id="CP021059">
    <property type="protein sequence ID" value="ARQ07493.1"/>
    <property type="molecule type" value="Genomic_DNA"/>
</dbReference>
<sequence>MFLVKDFKGFTTYEKVFFGLFMLVQVAILVYFRIVDGTTDWLNVVASVSGILCVIMSAKGRLSTFFYGLIQVASYGYISYMHKYYGEVGLQVVFGIFQFVGLYFWIRNMHSDHLTDDPNVQEVDSRGLDVKGWGITAIITAAIYSLVVYLLVSRTDANQPFVDGIATSLSLVGQTLMTLRYKEQWLFWILINIVSIFLWARGMFQNGAIDAAGVTMVVMWVGFLINSVYGYYYWKKLQHANIENR</sequence>
<name>A0A1W7AD04_9STAP</name>
<feature type="transmembrane region" description="Helical" evidence="8">
    <location>
        <begin position="211"/>
        <end position="234"/>
    </location>
</feature>
<protein>
    <submittedName>
        <fullName evidence="9">Nicotinamide riboside transporter PnuC</fullName>
    </submittedName>
</protein>
<dbReference type="Proteomes" id="UP000194154">
    <property type="component" value="Chromosome"/>
</dbReference>
<evidence type="ECO:0000313" key="9">
    <source>
        <dbReference type="EMBL" id="ARQ07493.1"/>
    </source>
</evidence>
<evidence type="ECO:0000256" key="7">
    <source>
        <dbReference type="ARBA" id="ARBA00023136"/>
    </source>
</evidence>
<dbReference type="Pfam" id="PF04973">
    <property type="entry name" value="NMN_transporter"/>
    <property type="match status" value="1"/>
</dbReference>
<evidence type="ECO:0000256" key="6">
    <source>
        <dbReference type="ARBA" id="ARBA00022989"/>
    </source>
</evidence>
<organism evidence="9 10">
    <name type="scientific">Macrococcoides canis</name>
    <dbReference type="NCBI Taxonomy" id="1855823"/>
    <lineage>
        <taxon>Bacteria</taxon>
        <taxon>Bacillati</taxon>
        <taxon>Bacillota</taxon>
        <taxon>Bacilli</taxon>
        <taxon>Bacillales</taxon>
        <taxon>Staphylococcaceae</taxon>
        <taxon>Macrococcoides</taxon>
    </lineage>
</organism>
<dbReference type="GO" id="GO:0034257">
    <property type="term" value="F:nicotinamide riboside transmembrane transporter activity"/>
    <property type="evidence" value="ECO:0007669"/>
    <property type="project" value="InterPro"/>
</dbReference>
<dbReference type="STRING" id="1855823.MCCS_18640"/>
<feature type="transmembrane region" description="Helical" evidence="8">
    <location>
        <begin position="185"/>
        <end position="204"/>
    </location>
</feature>
<keyword evidence="7 8" id="KW-0472">Membrane</keyword>
<evidence type="ECO:0000256" key="2">
    <source>
        <dbReference type="ARBA" id="ARBA00006669"/>
    </source>
</evidence>
<keyword evidence="5 8" id="KW-0812">Transmembrane</keyword>
<dbReference type="PANTHER" id="PTHR36122:SF2">
    <property type="entry name" value="NICOTINAMIDE RIBOSIDE TRANSPORTER PNUC"/>
    <property type="match status" value="1"/>
</dbReference>
<evidence type="ECO:0000256" key="4">
    <source>
        <dbReference type="ARBA" id="ARBA00022475"/>
    </source>
</evidence>
<dbReference type="GO" id="GO:0005886">
    <property type="term" value="C:plasma membrane"/>
    <property type="evidence" value="ECO:0007669"/>
    <property type="project" value="UniProtKB-SubCell"/>
</dbReference>
<dbReference type="OrthoDB" id="9791248at2"/>
<keyword evidence="3" id="KW-0813">Transport</keyword>
<feature type="transmembrane region" description="Helical" evidence="8">
    <location>
        <begin position="16"/>
        <end position="35"/>
    </location>
</feature>
<dbReference type="RefSeq" id="WP_086043047.1">
    <property type="nucleotide sequence ID" value="NZ_CBCRZA010000004.1"/>
</dbReference>
<keyword evidence="4" id="KW-1003">Cell membrane</keyword>
<keyword evidence="10" id="KW-1185">Reference proteome</keyword>
<evidence type="ECO:0000256" key="3">
    <source>
        <dbReference type="ARBA" id="ARBA00022448"/>
    </source>
</evidence>
<dbReference type="AlphaFoldDB" id="A0A1W7AD04"/>
<dbReference type="InterPro" id="IPR006419">
    <property type="entry name" value="NMN_transpt_PnuC"/>
</dbReference>
<evidence type="ECO:0000256" key="5">
    <source>
        <dbReference type="ARBA" id="ARBA00022692"/>
    </source>
</evidence>
<feature type="transmembrane region" description="Helical" evidence="8">
    <location>
        <begin position="133"/>
        <end position="152"/>
    </location>
</feature>
<accession>A0A1W7AD04</accession>
<proteinExistence type="inferred from homology"/>
<feature type="transmembrane region" description="Helical" evidence="8">
    <location>
        <begin position="88"/>
        <end position="106"/>
    </location>
</feature>
<dbReference type="NCBIfam" id="TIGR01528">
    <property type="entry name" value="NMN_trans_PnuC"/>
    <property type="match status" value="1"/>
</dbReference>
<feature type="transmembrane region" description="Helical" evidence="8">
    <location>
        <begin position="41"/>
        <end position="58"/>
    </location>
</feature>
<dbReference type="GeneID" id="35295959"/>
<evidence type="ECO:0000256" key="1">
    <source>
        <dbReference type="ARBA" id="ARBA00004651"/>
    </source>
</evidence>
<evidence type="ECO:0000256" key="8">
    <source>
        <dbReference type="SAM" id="Phobius"/>
    </source>
</evidence>
<dbReference type="PANTHER" id="PTHR36122">
    <property type="entry name" value="NICOTINAMIDE RIBOSIDE TRANSPORTER PNUC"/>
    <property type="match status" value="1"/>
</dbReference>
<gene>
    <name evidence="9" type="primary">pnuC</name>
    <name evidence="9" type="ORF">MCCS_18640</name>
</gene>
<comment type="similarity">
    <text evidence="2">Belongs to the nicotinamide ribonucleoside (NR) uptake permease (TC 4.B.1) family.</text>
</comment>